<dbReference type="GO" id="GO:0000976">
    <property type="term" value="F:transcription cis-regulatory region binding"/>
    <property type="evidence" value="ECO:0007669"/>
    <property type="project" value="TreeGrafter"/>
</dbReference>
<keyword evidence="1" id="KW-0805">Transcription regulation</keyword>
<name>A0A381TWV7_9ZZZZ</name>
<accession>A0A381TWV7</accession>
<reference evidence="4" key="1">
    <citation type="submission" date="2018-05" db="EMBL/GenBank/DDBJ databases">
        <authorList>
            <person name="Lanie J.A."/>
            <person name="Ng W.-L."/>
            <person name="Kazmierczak K.M."/>
            <person name="Andrzejewski T.M."/>
            <person name="Davidsen T.M."/>
            <person name="Wayne K.J."/>
            <person name="Tettelin H."/>
            <person name="Glass J.I."/>
            <person name="Rusch D."/>
            <person name="Podicherti R."/>
            <person name="Tsui H.-C.T."/>
            <person name="Winkler M.E."/>
        </authorList>
    </citation>
    <scope>NUCLEOTIDE SEQUENCE</scope>
</reference>
<dbReference type="InterPro" id="IPR036271">
    <property type="entry name" value="Tet_transcr_reg_TetR-rel_C_sf"/>
</dbReference>
<dbReference type="Gene3D" id="1.10.10.60">
    <property type="entry name" value="Homeodomain-like"/>
    <property type="match status" value="1"/>
</dbReference>
<dbReference type="PANTHER" id="PTHR30055">
    <property type="entry name" value="HTH-TYPE TRANSCRIPTIONAL REGULATOR RUTR"/>
    <property type="match status" value="1"/>
</dbReference>
<keyword evidence="2" id="KW-0238">DNA-binding</keyword>
<dbReference type="PANTHER" id="PTHR30055:SF234">
    <property type="entry name" value="HTH-TYPE TRANSCRIPTIONAL REGULATOR BETI"/>
    <property type="match status" value="1"/>
</dbReference>
<keyword evidence="3" id="KW-0804">Transcription</keyword>
<proteinExistence type="predicted"/>
<evidence type="ECO:0000256" key="2">
    <source>
        <dbReference type="ARBA" id="ARBA00023125"/>
    </source>
</evidence>
<protein>
    <submittedName>
        <fullName evidence="4">Uncharacterized protein</fullName>
    </submittedName>
</protein>
<dbReference type="AlphaFoldDB" id="A0A381TWV7"/>
<dbReference type="SUPFAM" id="SSF48498">
    <property type="entry name" value="Tetracyclin repressor-like, C-terminal domain"/>
    <property type="match status" value="1"/>
</dbReference>
<dbReference type="InterPro" id="IPR009057">
    <property type="entry name" value="Homeodomain-like_sf"/>
</dbReference>
<evidence type="ECO:0000256" key="3">
    <source>
        <dbReference type="ARBA" id="ARBA00023163"/>
    </source>
</evidence>
<evidence type="ECO:0000313" key="4">
    <source>
        <dbReference type="EMBL" id="SVA19941.1"/>
    </source>
</evidence>
<dbReference type="SUPFAM" id="SSF46689">
    <property type="entry name" value="Homeodomain-like"/>
    <property type="match status" value="1"/>
</dbReference>
<evidence type="ECO:0000256" key="1">
    <source>
        <dbReference type="ARBA" id="ARBA00023015"/>
    </source>
</evidence>
<gene>
    <name evidence="4" type="ORF">METZ01_LOCUS72795</name>
</gene>
<organism evidence="4">
    <name type="scientific">marine metagenome</name>
    <dbReference type="NCBI Taxonomy" id="408172"/>
    <lineage>
        <taxon>unclassified sequences</taxon>
        <taxon>metagenomes</taxon>
        <taxon>ecological metagenomes</taxon>
    </lineage>
</organism>
<dbReference type="Gene3D" id="1.10.357.10">
    <property type="entry name" value="Tetracycline Repressor, domain 2"/>
    <property type="match status" value="1"/>
</dbReference>
<sequence>MSTIKEASPIGRSERTRQVLVAATVRRLRADGAFTAEQVASDAGVSVATIYNRFPDGRDGLLVAAFDRALDRVVAASTRTLTADHLLDHGLDSTLRSLVDGLVTVFAEEALVMRAALARLPENRLLREAYRRHETEARDASRQFIERGQAAGRITDGDLDELVDVVLVVGQGVNNPVLLGSARREQLIDHLTEALVAVLAPERLTQ</sequence>
<dbReference type="EMBL" id="UINC01005226">
    <property type="protein sequence ID" value="SVA19941.1"/>
    <property type="molecule type" value="Genomic_DNA"/>
</dbReference>
<dbReference type="GO" id="GO:0003700">
    <property type="term" value="F:DNA-binding transcription factor activity"/>
    <property type="evidence" value="ECO:0007669"/>
    <property type="project" value="TreeGrafter"/>
</dbReference>
<dbReference type="InterPro" id="IPR050109">
    <property type="entry name" value="HTH-type_TetR-like_transc_reg"/>
</dbReference>